<proteinExistence type="predicted"/>
<sequence length="67" mass="6912">MDSKAALYGVGGLVLGVVLTILIGVAGMAGMMGGMGRMMMRNMCGYQGSVESPDANYTANQPEQVIP</sequence>
<evidence type="ECO:0000256" key="1">
    <source>
        <dbReference type="SAM" id="Phobius"/>
    </source>
</evidence>
<name>A0AA97AKQ5_9CYAN</name>
<dbReference type="AlphaFoldDB" id="A0AA97AKQ5"/>
<protein>
    <submittedName>
        <fullName evidence="2">Uncharacterized protein</fullName>
    </submittedName>
</protein>
<dbReference type="RefSeq" id="WP_316437122.1">
    <property type="nucleotide sequence ID" value="NZ_CP053588.1"/>
</dbReference>
<accession>A0AA97AKQ5</accession>
<evidence type="ECO:0000313" key="2">
    <source>
        <dbReference type="EMBL" id="WNZ28094.1"/>
    </source>
</evidence>
<keyword evidence="1" id="KW-0812">Transmembrane</keyword>
<dbReference type="EMBL" id="CP053588">
    <property type="protein sequence ID" value="WNZ28094.1"/>
    <property type="molecule type" value="Genomic_DNA"/>
</dbReference>
<keyword evidence="1" id="KW-1133">Transmembrane helix</keyword>
<gene>
    <name evidence="2" type="ORF">HJG54_34895</name>
</gene>
<reference evidence="2" key="1">
    <citation type="submission" date="2020-05" db="EMBL/GenBank/DDBJ databases">
        <authorList>
            <person name="Zhu T."/>
            <person name="Keshari N."/>
            <person name="Lu X."/>
        </authorList>
    </citation>
    <scope>NUCLEOTIDE SEQUENCE</scope>
    <source>
        <strain evidence="2">NK1-12</strain>
        <plasmid evidence="2">p1</plasmid>
    </source>
</reference>
<keyword evidence="1" id="KW-0472">Membrane</keyword>
<feature type="transmembrane region" description="Helical" evidence="1">
    <location>
        <begin position="6"/>
        <end position="31"/>
    </location>
</feature>
<keyword evidence="2" id="KW-0614">Plasmid</keyword>
<geneLocation type="plasmid" evidence="2">
    <name>p1</name>
</geneLocation>
<organism evidence="2">
    <name type="scientific">Leptolyngbya sp. NK1-12</name>
    <dbReference type="NCBI Taxonomy" id="2547451"/>
    <lineage>
        <taxon>Bacteria</taxon>
        <taxon>Bacillati</taxon>
        <taxon>Cyanobacteriota</taxon>
        <taxon>Cyanophyceae</taxon>
        <taxon>Leptolyngbyales</taxon>
        <taxon>Leptolyngbyaceae</taxon>
        <taxon>Leptolyngbya group</taxon>
        <taxon>Leptolyngbya</taxon>
    </lineage>
</organism>